<evidence type="ECO:0000259" key="9">
    <source>
        <dbReference type="SMART" id="SM00382"/>
    </source>
</evidence>
<dbReference type="InterPro" id="IPR051055">
    <property type="entry name" value="PIF1_helicase"/>
</dbReference>
<sequence>MTQEEALNILKTGANVFLTGEPGSGKTHTVNTYVSYLHSCGVEPSITASTGIASTHIGGMTIHSWCGLGVRSQLSPYDLDTIAGSRKVMERIGNARVLIIDEVSMLSATILAMTDAVCREVRKGLPRGEDPFGGLQVIFVGDFFQLPPIHHHDADASQRKFTPRAKPSTEFAFTASSWRKANPLVCYLSEQHRQEDEAFLEFLGAIRRGNVAERHKALLRTRYHKIPEAGVTELYSHNANVDHVNTLELSKLPGQPKAFVMTGHGGDSLVVSLKRGCLSPEVLSLKVGARVMFTKNDVSGRFVNGTTGFITEFSKDTPGSEGDLVRDAAGYPIVKTDSGQRILAEPLEWHIQDGGRILARITQIPLRLAWAITVHKSQGMSLDAAHMDLSSAFEYGQGYVALSRVRTLKGLSLAGLNARALEVHPEIKDKDRDFRAESEMVREKFRGLDTSELRQMHGNFIRAIGGKVGSGRASHRRKEKTDTLEVTKTLILEKRSLHSVAKERGVTLGTIVRHLEQLKEKGRIVPERDLMHLSPDPDRLALMEKAFRTLLSRISREGEGDLRDASGLIKLSPVRALLDDSFSFEELRLARLFLPAF</sequence>
<comment type="caution">
    <text evidence="10">The sequence shown here is derived from an EMBL/GenBank/DDBJ whole genome shotgun (WGS) entry which is preliminary data.</text>
</comment>
<dbReference type="InterPro" id="IPR010285">
    <property type="entry name" value="DNA_helicase_pif1-like_DEAD"/>
</dbReference>
<gene>
    <name evidence="10" type="ORF">A2849_02665</name>
</gene>
<evidence type="ECO:0000256" key="5">
    <source>
        <dbReference type="ARBA" id="ARBA00022840"/>
    </source>
</evidence>
<dbReference type="Proteomes" id="UP000178121">
    <property type="component" value="Unassembled WGS sequence"/>
</dbReference>
<dbReference type="InterPro" id="IPR027417">
    <property type="entry name" value="P-loop_NTPase"/>
</dbReference>
<dbReference type="InterPro" id="IPR049163">
    <property type="entry name" value="Pif1-like_2B_dom"/>
</dbReference>
<protein>
    <recommendedName>
        <fullName evidence="9">AAA+ ATPase domain-containing protein</fullName>
    </recommendedName>
</protein>
<keyword evidence="7" id="KW-0234">DNA repair</keyword>
<evidence type="ECO:0000256" key="6">
    <source>
        <dbReference type="ARBA" id="ARBA00023125"/>
    </source>
</evidence>
<evidence type="ECO:0000256" key="8">
    <source>
        <dbReference type="ARBA" id="ARBA00023235"/>
    </source>
</evidence>
<dbReference type="GO" id="GO:0000723">
    <property type="term" value="P:telomere maintenance"/>
    <property type="evidence" value="ECO:0007669"/>
    <property type="project" value="InterPro"/>
</dbReference>
<keyword evidence="1" id="KW-0547">Nucleotide-binding</keyword>
<evidence type="ECO:0000256" key="2">
    <source>
        <dbReference type="ARBA" id="ARBA00022763"/>
    </source>
</evidence>
<dbReference type="Pfam" id="PF05970">
    <property type="entry name" value="PIF1"/>
    <property type="match status" value="1"/>
</dbReference>
<dbReference type="AlphaFoldDB" id="A0A1G2MD24"/>
<reference evidence="10 11" key="1">
    <citation type="journal article" date="2016" name="Nat. Commun.">
        <title>Thousands of microbial genomes shed light on interconnected biogeochemical processes in an aquifer system.</title>
        <authorList>
            <person name="Anantharaman K."/>
            <person name="Brown C.T."/>
            <person name="Hug L.A."/>
            <person name="Sharon I."/>
            <person name="Castelle C.J."/>
            <person name="Probst A.J."/>
            <person name="Thomas B.C."/>
            <person name="Singh A."/>
            <person name="Wilkins M.J."/>
            <person name="Karaoz U."/>
            <person name="Brodie E.L."/>
            <person name="Williams K.H."/>
            <person name="Hubbard S.S."/>
            <person name="Banfield J.F."/>
        </authorList>
    </citation>
    <scope>NUCLEOTIDE SEQUENCE [LARGE SCALE GENOMIC DNA]</scope>
</reference>
<keyword evidence="2" id="KW-0227">DNA damage</keyword>
<dbReference type="Pfam" id="PF14493">
    <property type="entry name" value="HTH_40"/>
    <property type="match status" value="1"/>
</dbReference>
<dbReference type="SMART" id="SM00382">
    <property type="entry name" value="AAA"/>
    <property type="match status" value="1"/>
</dbReference>
<name>A0A1G2MD24_9BACT</name>
<dbReference type="Gene3D" id="3.40.50.300">
    <property type="entry name" value="P-loop containing nucleotide triphosphate hydrolases"/>
    <property type="match status" value="1"/>
</dbReference>
<dbReference type="GO" id="GO:0003678">
    <property type="term" value="F:DNA helicase activity"/>
    <property type="evidence" value="ECO:0007669"/>
    <property type="project" value="InterPro"/>
</dbReference>
<dbReference type="InterPro" id="IPR029491">
    <property type="entry name" value="Helicase_HTH"/>
</dbReference>
<dbReference type="CDD" id="cd18037">
    <property type="entry name" value="DEXSc_Pif1_like"/>
    <property type="match status" value="1"/>
</dbReference>
<feature type="domain" description="AAA+ ATPase" evidence="9">
    <location>
        <begin position="12"/>
        <end position="167"/>
    </location>
</feature>
<keyword evidence="6" id="KW-0238">DNA-binding</keyword>
<keyword evidence="4" id="KW-0347">Helicase</keyword>
<evidence type="ECO:0000256" key="7">
    <source>
        <dbReference type="ARBA" id="ARBA00023204"/>
    </source>
</evidence>
<proteinExistence type="predicted"/>
<dbReference type="SUPFAM" id="SSF52540">
    <property type="entry name" value="P-loop containing nucleoside triphosphate hydrolases"/>
    <property type="match status" value="2"/>
</dbReference>
<keyword evidence="5" id="KW-0067">ATP-binding</keyword>
<accession>A0A1G2MD24</accession>
<dbReference type="EMBL" id="MHRI01000003">
    <property type="protein sequence ID" value="OHA21810.1"/>
    <property type="molecule type" value="Genomic_DNA"/>
</dbReference>
<evidence type="ECO:0000313" key="10">
    <source>
        <dbReference type="EMBL" id="OHA21810.1"/>
    </source>
</evidence>
<dbReference type="Pfam" id="PF21530">
    <property type="entry name" value="Pif1_2B_dom"/>
    <property type="match status" value="1"/>
</dbReference>
<dbReference type="GO" id="GO:0006281">
    <property type="term" value="P:DNA repair"/>
    <property type="evidence" value="ECO:0007669"/>
    <property type="project" value="InterPro"/>
</dbReference>
<evidence type="ECO:0000256" key="3">
    <source>
        <dbReference type="ARBA" id="ARBA00022801"/>
    </source>
</evidence>
<dbReference type="CDD" id="cd18809">
    <property type="entry name" value="SF1_C_RecD"/>
    <property type="match status" value="1"/>
</dbReference>
<keyword evidence="3" id="KW-0378">Hydrolase</keyword>
<keyword evidence="8" id="KW-0413">Isomerase</keyword>
<dbReference type="PANTHER" id="PTHR47642:SF5">
    <property type="entry name" value="ATP-DEPENDENT DNA HELICASE"/>
    <property type="match status" value="1"/>
</dbReference>
<dbReference type="InterPro" id="IPR003593">
    <property type="entry name" value="AAA+_ATPase"/>
</dbReference>
<evidence type="ECO:0000256" key="1">
    <source>
        <dbReference type="ARBA" id="ARBA00022741"/>
    </source>
</evidence>
<evidence type="ECO:0000256" key="4">
    <source>
        <dbReference type="ARBA" id="ARBA00022806"/>
    </source>
</evidence>
<evidence type="ECO:0000313" key="11">
    <source>
        <dbReference type="Proteomes" id="UP000178121"/>
    </source>
</evidence>
<organism evidence="10 11">
    <name type="scientific">Candidatus Taylorbacteria bacterium RIFCSPHIGHO2_01_FULL_51_15</name>
    <dbReference type="NCBI Taxonomy" id="1802304"/>
    <lineage>
        <taxon>Bacteria</taxon>
        <taxon>Candidatus Tayloriibacteriota</taxon>
    </lineage>
</organism>
<dbReference type="PANTHER" id="PTHR47642">
    <property type="entry name" value="ATP-DEPENDENT DNA HELICASE"/>
    <property type="match status" value="1"/>
</dbReference>